<dbReference type="HOGENOM" id="CLU_081588_0_0_11"/>
<accession>C8XAY6</accession>
<dbReference type="KEGG" id="nml:Namu_3053"/>
<dbReference type="CDD" id="cd09731">
    <property type="entry name" value="Cse2_I-E"/>
    <property type="match status" value="1"/>
</dbReference>
<dbReference type="EMBL" id="CP001737">
    <property type="protein sequence ID" value="ACV79389.1"/>
    <property type="molecule type" value="Genomic_DNA"/>
</dbReference>
<protein>
    <submittedName>
        <fullName evidence="1">CRISPR-associated protein, Cse2 family</fullName>
    </submittedName>
</protein>
<dbReference type="RefSeq" id="WP_015748257.1">
    <property type="nucleotide sequence ID" value="NC_013235.1"/>
</dbReference>
<dbReference type="InParanoid" id="C8XAY6"/>
<dbReference type="InterPro" id="IPR013382">
    <property type="entry name" value="CRISPR-assoc_prot_Cse2"/>
</dbReference>
<reference evidence="1 2" key="2">
    <citation type="journal article" date="2010" name="Stand. Genomic Sci.">
        <title>Complete genome sequence of Nakamurella multipartita type strain (Y-104).</title>
        <authorList>
            <person name="Tice H."/>
            <person name="Mayilraj S."/>
            <person name="Sims D."/>
            <person name="Lapidus A."/>
            <person name="Nolan M."/>
            <person name="Lucas S."/>
            <person name="Glavina Del Rio T."/>
            <person name="Copeland A."/>
            <person name="Cheng J.F."/>
            <person name="Meincke L."/>
            <person name="Bruce D."/>
            <person name="Goodwin L."/>
            <person name="Pitluck S."/>
            <person name="Ivanova N."/>
            <person name="Mavromatis K."/>
            <person name="Ovchinnikova G."/>
            <person name="Pati A."/>
            <person name="Chen A."/>
            <person name="Palaniappan K."/>
            <person name="Land M."/>
            <person name="Hauser L."/>
            <person name="Chang Y.J."/>
            <person name="Jeffries C.D."/>
            <person name="Detter J.C."/>
            <person name="Brettin T."/>
            <person name="Rohde M."/>
            <person name="Goker M."/>
            <person name="Bristow J."/>
            <person name="Eisen J.A."/>
            <person name="Markowitz V."/>
            <person name="Hugenholtz P."/>
            <person name="Kyrpides N.C."/>
            <person name="Klenk H.P."/>
            <person name="Chen F."/>
        </authorList>
    </citation>
    <scope>NUCLEOTIDE SEQUENCE [LARGE SCALE GENOMIC DNA]</scope>
    <source>
        <strain evidence="2">ATCC 700099 / DSM 44233 / CIP 104796 / JCM 9543 / NBRC 105858 / Y-104</strain>
    </source>
</reference>
<evidence type="ECO:0000313" key="2">
    <source>
        <dbReference type="Proteomes" id="UP000002218"/>
    </source>
</evidence>
<gene>
    <name evidence="1" type="ordered locus">Namu_3053</name>
</gene>
<dbReference type="Pfam" id="PF09485">
    <property type="entry name" value="CRISPR_Cse2"/>
    <property type="match status" value="1"/>
</dbReference>
<reference evidence="2" key="1">
    <citation type="submission" date="2009-09" db="EMBL/GenBank/DDBJ databases">
        <title>The complete genome of Nakamurella multipartita DSM 44233.</title>
        <authorList>
            <consortium name="US DOE Joint Genome Institute (JGI-PGF)"/>
            <person name="Lucas S."/>
            <person name="Copeland A."/>
            <person name="Lapidus A."/>
            <person name="Glavina del Rio T."/>
            <person name="Dalin E."/>
            <person name="Tice H."/>
            <person name="Bruce D."/>
            <person name="Goodwin L."/>
            <person name="Pitluck S."/>
            <person name="Kyrpides N."/>
            <person name="Mavromatis K."/>
            <person name="Ivanova N."/>
            <person name="Ovchinnikova G."/>
            <person name="Sims D."/>
            <person name="Meincke L."/>
            <person name="Brettin T."/>
            <person name="Detter J.C."/>
            <person name="Han C."/>
            <person name="Larimer F."/>
            <person name="Land M."/>
            <person name="Hauser L."/>
            <person name="Markowitz V."/>
            <person name="Cheng J.-F."/>
            <person name="Hugenholtz P."/>
            <person name="Woyke T."/>
            <person name="Wu D."/>
            <person name="Klenk H.-P."/>
            <person name="Eisen J.A."/>
        </authorList>
    </citation>
    <scope>NUCLEOTIDE SEQUENCE [LARGE SCALE GENOMIC DNA]</scope>
    <source>
        <strain evidence="2">ATCC 700099 / DSM 44233 / CIP 104796 / JCM 9543 / NBRC 105858 / Y-104</strain>
    </source>
</reference>
<dbReference type="InterPro" id="IPR038287">
    <property type="entry name" value="Cse2_sf"/>
</dbReference>
<proteinExistence type="predicted"/>
<dbReference type="OrthoDB" id="4808431at2"/>
<dbReference type="AlphaFoldDB" id="C8XAY6"/>
<sequence length="215" mass="23693">MKDRHPDDELDDHVAGIVGRIQADYLSDDRTRFAKSSALLARLRRAVGREPGDDPAVWAPIFGGWPASLPVYGDAPTPAERAAFTAVTLYAVHQQSKRRDGMHKSGRSLGWAVGELSRRSGTGDNVRRRFDMIATAQSIDEIVYHARGLVTQLRGADPGIPLDYGLLASHLRKLQYPASATTVRLRWGRDYYQTGRTPAKVDSTAIPLEIQETAS</sequence>
<name>C8XAY6_NAKMY</name>
<dbReference type="STRING" id="479431.Namu_3053"/>
<dbReference type="Proteomes" id="UP000002218">
    <property type="component" value="Chromosome"/>
</dbReference>
<dbReference type="NCBIfam" id="TIGR02548">
    <property type="entry name" value="casB_cse2"/>
    <property type="match status" value="1"/>
</dbReference>
<evidence type="ECO:0000313" key="1">
    <source>
        <dbReference type="EMBL" id="ACV79389.1"/>
    </source>
</evidence>
<keyword evidence="2" id="KW-1185">Reference proteome</keyword>
<organism evidence="1 2">
    <name type="scientific">Nakamurella multipartita (strain ATCC 700099 / DSM 44233 / CIP 104796 / JCM 9543 / NBRC 105858 / Y-104)</name>
    <name type="common">Microsphaera multipartita</name>
    <dbReference type="NCBI Taxonomy" id="479431"/>
    <lineage>
        <taxon>Bacteria</taxon>
        <taxon>Bacillati</taxon>
        <taxon>Actinomycetota</taxon>
        <taxon>Actinomycetes</taxon>
        <taxon>Nakamurellales</taxon>
        <taxon>Nakamurellaceae</taxon>
        <taxon>Nakamurella</taxon>
    </lineage>
</organism>
<dbReference type="Gene3D" id="1.10.520.40">
    <property type="entry name" value="CRISPR-associated protein Cse2"/>
    <property type="match status" value="1"/>
</dbReference>
<dbReference type="eggNOG" id="ENOG5033037">
    <property type="taxonomic scope" value="Bacteria"/>
</dbReference>